<reference evidence="17" key="1">
    <citation type="journal article" date="2023" name="Mol. Phylogenet. Evol.">
        <title>Genome-scale phylogeny and comparative genomics of the fungal order Sordariales.</title>
        <authorList>
            <person name="Hensen N."/>
            <person name="Bonometti L."/>
            <person name="Westerberg I."/>
            <person name="Brannstrom I.O."/>
            <person name="Guillou S."/>
            <person name="Cros-Aarteil S."/>
            <person name="Calhoun S."/>
            <person name="Haridas S."/>
            <person name="Kuo A."/>
            <person name="Mondo S."/>
            <person name="Pangilinan J."/>
            <person name="Riley R."/>
            <person name="LaButti K."/>
            <person name="Andreopoulos B."/>
            <person name="Lipzen A."/>
            <person name="Chen C."/>
            <person name="Yan M."/>
            <person name="Daum C."/>
            <person name="Ng V."/>
            <person name="Clum A."/>
            <person name="Steindorff A."/>
            <person name="Ohm R.A."/>
            <person name="Martin F."/>
            <person name="Silar P."/>
            <person name="Natvig D.O."/>
            <person name="Lalanne C."/>
            <person name="Gautier V."/>
            <person name="Ament-Velasquez S.L."/>
            <person name="Kruys A."/>
            <person name="Hutchinson M.I."/>
            <person name="Powell A.J."/>
            <person name="Barry K."/>
            <person name="Miller A.N."/>
            <person name="Grigoriev I.V."/>
            <person name="Debuchy R."/>
            <person name="Gladieux P."/>
            <person name="Hiltunen Thoren M."/>
            <person name="Johannesson H."/>
        </authorList>
    </citation>
    <scope>NUCLEOTIDE SEQUENCE</scope>
    <source>
        <strain evidence="17">PSN309</strain>
    </source>
</reference>
<proteinExistence type="inferred from homology"/>
<evidence type="ECO:0000256" key="10">
    <source>
        <dbReference type="ARBA" id="ARBA00022807"/>
    </source>
</evidence>
<dbReference type="InterPro" id="IPR038765">
    <property type="entry name" value="Papain-like_cys_pep_sf"/>
</dbReference>
<dbReference type="EMBL" id="MU864359">
    <property type="protein sequence ID" value="KAK4191398.1"/>
    <property type="molecule type" value="Genomic_DNA"/>
</dbReference>
<evidence type="ECO:0000256" key="8">
    <source>
        <dbReference type="ARBA" id="ARBA00022786"/>
    </source>
</evidence>
<dbReference type="GO" id="GO:0015854">
    <property type="term" value="P:guanine transport"/>
    <property type="evidence" value="ECO:0007669"/>
    <property type="project" value="TreeGrafter"/>
</dbReference>
<name>A0AAN6X153_9PEZI</name>
<dbReference type="SUPFAM" id="SSF54001">
    <property type="entry name" value="Cysteine proteinases"/>
    <property type="match status" value="1"/>
</dbReference>
<evidence type="ECO:0000313" key="18">
    <source>
        <dbReference type="Proteomes" id="UP001302126"/>
    </source>
</evidence>
<evidence type="ECO:0000313" key="17">
    <source>
        <dbReference type="EMBL" id="KAK4191398.1"/>
    </source>
</evidence>
<dbReference type="InterPro" id="IPR041507">
    <property type="entry name" value="UCH_C"/>
</dbReference>
<dbReference type="Pfam" id="PF00860">
    <property type="entry name" value="Xan_ur_permease"/>
    <property type="match status" value="2"/>
</dbReference>
<evidence type="ECO:0000256" key="9">
    <source>
        <dbReference type="ARBA" id="ARBA00022801"/>
    </source>
</evidence>
<evidence type="ECO:0000256" key="2">
    <source>
        <dbReference type="ARBA" id="ARBA00004141"/>
    </source>
</evidence>
<comment type="subcellular location">
    <subcellularLocation>
        <location evidence="2">Membrane</location>
        <topology evidence="2">Multi-pass membrane protein</topology>
    </subcellularLocation>
</comment>
<feature type="transmembrane region" description="Helical" evidence="15">
    <location>
        <begin position="479"/>
        <end position="496"/>
    </location>
</feature>
<feature type="transmembrane region" description="Helical" evidence="15">
    <location>
        <begin position="354"/>
        <end position="375"/>
    </location>
</feature>
<keyword evidence="18" id="KW-1185">Reference proteome</keyword>
<dbReference type="PANTHER" id="PTHR43337:SF3">
    <property type="entry name" value="PURINE TRANSPORTER"/>
    <property type="match status" value="1"/>
</dbReference>
<feature type="transmembrane region" description="Helical" evidence="15">
    <location>
        <begin position="130"/>
        <end position="153"/>
    </location>
</feature>
<keyword evidence="6 13" id="KW-0645">Protease</keyword>
<accession>A0AAN6X153</accession>
<dbReference type="CDD" id="cd09617">
    <property type="entry name" value="Peptidase_C12_UCH37_BAP1"/>
    <property type="match status" value="1"/>
</dbReference>
<evidence type="ECO:0000256" key="4">
    <source>
        <dbReference type="ARBA" id="ARBA00012759"/>
    </source>
</evidence>
<evidence type="ECO:0000259" key="16">
    <source>
        <dbReference type="PROSITE" id="PS52048"/>
    </source>
</evidence>
<feature type="transmembrane region" description="Helical" evidence="15">
    <location>
        <begin position="502"/>
        <end position="524"/>
    </location>
</feature>
<dbReference type="PRINTS" id="PR00707">
    <property type="entry name" value="UBCTHYDRLASE"/>
</dbReference>
<dbReference type="Gene3D" id="3.40.532.10">
    <property type="entry name" value="Peptidase C12, ubiquitin carboxyl-terminal hydrolase"/>
    <property type="match status" value="1"/>
</dbReference>
<keyword evidence="9 13" id="KW-0378">Hydrolase</keyword>
<dbReference type="PANTHER" id="PTHR43337">
    <property type="entry name" value="XANTHINE/URACIL PERMEASE C887.17-RELATED"/>
    <property type="match status" value="1"/>
</dbReference>
<dbReference type="AlphaFoldDB" id="A0AAN6X153"/>
<feature type="region of interest" description="Disordered" evidence="14">
    <location>
        <begin position="578"/>
        <end position="598"/>
    </location>
</feature>
<dbReference type="InterPro" id="IPR006043">
    <property type="entry name" value="NCS2"/>
</dbReference>
<feature type="active site" description="Proton donor" evidence="13">
    <location>
        <position position="751"/>
    </location>
</feature>
<evidence type="ECO:0000256" key="12">
    <source>
        <dbReference type="ARBA" id="ARBA00023136"/>
    </source>
</evidence>
<evidence type="ECO:0000256" key="5">
    <source>
        <dbReference type="ARBA" id="ARBA00022448"/>
    </source>
</evidence>
<dbReference type="EC" id="3.4.19.12" evidence="4 13"/>
<dbReference type="PROSITE" id="PS52048">
    <property type="entry name" value="UCH_DOMAIN"/>
    <property type="match status" value="1"/>
</dbReference>
<dbReference type="InterPro" id="IPR045018">
    <property type="entry name" value="Azg-like"/>
</dbReference>
<keyword evidence="8 13" id="KW-0833">Ubl conjugation pathway</keyword>
<dbReference type="GO" id="GO:0005886">
    <property type="term" value="C:plasma membrane"/>
    <property type="evidence" value="ECO:0007669"/>
    <property type="project" value="TreeGrafter"/>
</dbReference>
<keyword evidence="11 15" id="KW-1133">Transmembrane helix</keyword>
<feature type="active site" description="Nucleophile" evidence="13">
    <location>
        <position position="674"/>
    </location>
</feature>
<feature type="transmembrane region" description="Helical" evidence="15">
    <location>
        <begin position="270"/>
        <end position="299"/>
    </location>
</feature>
<dbReference type="Pfam" id="PF01088">
    <property type="entry name" value="Peptidase_C12"/>
    <property type="match status" value="1"/>
</dbReference>
<evidence type="ECO:0000256" key="11">
    <source>
        <dbReference type="ARBA" id="ARBA00022989"/>
    </source>
</evidence>
<protein>
    <recommendedName>
        <fullName evidence="4 13">ubiquitinyl hydrolase 1</fullName>
        <ecNumber evidence="4 13">3.4.19.12</ecNumber>
    </recommendedName>
</protein>
<evidence type="ECO:0000256" key="6">
    <source>
        <dbReference type="ARBA" id="ARBA00022670"/>
    </source>
</evidence>
<keyword evidence="7 15" id="KW-0812">Transmembrane</keyword>
<gene>
    <name evidence="17" type="ORF">QBC35DRAFT_512528</name>
</gene>
<evidence type="ECO:0000256" key="7">
    <source>
        <dbReference type="ARBA" id="ARBA00022692"/>
    </source>
</evidence>
<dbReference type="GO" id="GO:0004843">
    <property type="term" value="F:cysteine-type deubiquitinase activity"/>
    <property type="evidence" value="ECO:0007669"/>
    <property type="project" value="UniProtKB-UniRule"/>
</dbReference>
<dbReference type="GO" id="GO:0005345">
    <property type="term" value="F:purine nucleobase transmembrane transporter activity"/>
    <property type="evidence" value="ECO:0007669"/>
    <property type="project" value="TreeGrafter"/>
</dbReference>
<keyword evidence="10 13" id="KW-0788">Thiol protease</keyword>
<feature type="site" description="Important for enzyme activity" evidence="13">
    <location>
        <position position="766"/>
    </location>
</feature>
<evidence type="ECO:0000256" key="14">
    <source>
        <dbReference type="SAM" id="MobiDB-lite"/>
    </source>
</evidence>
<dbReference type="InterPro" id="IPR001578">
    <property type="entry name" value="Peptidase_C12_UCH"/>
</dbReference>
<feature type="compositionally biased region" description="Polar residues" evidence="14">
    <location>
        <begin position="578"/>
        <end position="590"/>
    </location>
</feature>
<feature type="transmembrane region" description="Helical" evidence="15">
    <location>
        <begin position="173"/>
        <end position="194"/>
    </location>
</feature>
<dbReference type="GO" id="GO:0006511">
    <property type="term" value="P:ubiquitin-dependent protein catabolic process"/>
    <property type="evidence" value="ECO:0007669"/>
    <property type="project" value="UniProtKB-UniRule"/>
</dbReference>
<evidence type="ECO:0000256" key="15">
    <source>
        <dbReference type="SAM" id="Phobius"/>
    </source>
</evidence>
<feature type="transmembrane region" description="Helical" evidence="15">
    <location>
        <begin position="431"/>
        <end position="449"/>
    </location>
</feature>
<dbReference type="GO" id="GO:0015853">
    <property type="term" value="P:adenine transport"/>
    <property type="evidence" value="ECO:0007669"/>
    <property type="project" value="TreeGrafter"/>
</dbReference>
<comment type="similarity">
    <text evidence="3">Belongs to the nucleobase:cation symporter-2 (NCS2) (TC 2.A.40) family. Azg-like subfamily.</text>
</comment>
<feature type="site" description="Transition state stabilizer" evidence="13">
    <location>
        <position position="668"/>
    </location>
</feature>
<evidence type="ECO:0000256" key="3">
    <source>
        <dbReference type="ARBA" id="ARBA00005697"/>
    </source>
</evidence>
<keyword evidence="12 15" id="KW-0472">Membrane</keyword>
<dbReference type="Proteomes" id="UP001302126">
    <property type="component" value="Unassembled WGS sequence"/>
</dbReference>
<sequence>MESVRGEGDRIPPGSVQRPGPFKRFWNAVRAFIKPIDDRINGSLIGRFFRLKGSGPNAIPDANFSTELRAGLTTFATMAYIIAVNSSILADTGFDCYCEKPLDLQGNCQNKDEWTICYDEVKMDLITATAAVAAFSSFLFGLATNLPVCLAPGMGLNAYFTYQVVGAKGSGSISYRLALTAVFIEGFIFLFLALTGMRHWLVKIIPGTIKTASGVGIGLFLTLIGMSYASGIGIITGAISTPLAIGGCPAEYLSATGECDRGIMTSPKMWIGIALGGLLTVFLMAFRVRAAIVIGIALVSILSWPRNTSVTYFPDTPDGNRRFDFFKQIVSFHPIKHTLFQQEWDLSGETGSRFIIALITFLYVDIIDCTATMYSMARFCSRVRGNEKDFPRSTLAFSVDAICVSLGSLVGCSPVTTFIESGAGIAEGGRTGLTAIVAGFCFFISIFFAPIFASIPPWATGSTLMLVGCLMIRQVSKINWAYIGDAVPSFITLAFIPFTYSVAYGLIAGIFSYVGINLCIWVVIKLSGDTVVPKNYELKEYWTWKPPGEKPWIYRMVVRFIFWLKRLKNNRNSTFQLASASGDENSSTGHARSPNPSPAVMDEGVQNVQFEELLSLDPSALAELYPIYGVIFLFKYPTDVPYRSSTGKPLDGEFDYGVAESDLFFATQTIPNACGTQALLSVLLNKTSDLEIGPVLRDFRDFAIALPAEIRGEVLSNSDVIRDVHNSFSKSSPFVDETQRNPDAEAEDAFHFIAYTTYGGKLYELDGLQPAPISHGPCESDQEFPEKVMEVIQRRIARYEAAEIRFNLLAMVRDLRIRARELGDEELLEREERKRKEWQFENALRKHNFVGFAGEVMKGVVEQKLKEGDGAYEKWVEQGKEKMRRRVEERKKVGGGGGDVEMEG</sequence>
<organism evidence="17 18">
    <name type="scientific">Podospora australis</name>
    <dbReference type="NCBI Taxonomy" id="1536484"/>
    <lineage>
        <taxon>Eukaryota</taxon>
        <taxon>Fungi</taxon>
        <taxon>Dikarya</taxon>
        <taxon>Ascomycota</taxon>
        <taxon>Pezizomycotina</taxon>
        <taxon>Sordariomycetes</taxon>
        <taxon>Sordariomycetidae</taxon>
        <taxon>Sordariales</taxon>
        <taxon>Podosporaceae</taxon>
        <taxon>Podospora</taxon>
    </lineage>
</organism>
<comment type="caution">
    <text evidence="17">The sequence shown here is derived from an EMBL/GenBank/DDBJ whole genome shotgun (WGS) entry which is preliminary data.</text>
</comment>
<dbReference type="InterPro" id="IPR036959">
    <property type="entry name" value="Peptidase_C12_UCH_sf"/>
</dbReference>
<dbReference type="Pfam" id="PF18031">
    <property type="entry name" value="UCH_C"/>
    <property type="match status" value="1"/>
</dbReference>
<evidence type="ECO:0000256" key="13">
    <source>
        <dbReference type="PROSITE-ProRule" id="PRU01393"/>
    </source>
</evidence>
<feature type="domain" description="UCH catalytic" evidence="16">
    <location>
        <begin position="588"/>
        <end position="813"/>
    </location>
</feature>
<feature type="transmembrane region" description="Helical" evidence="15">
    <location>
        <begin position="215"/>
        <end position="239"/>
    </location>
</feature>
<keyword evidence="5" id="KW-0813">Transport</keyword>
<evidence type="ECO:0000256" key="1">
    <source>
        <dbReference type="ARBA" id="ARBA00000707"/>
    </source>
</evidence>
<comment type="similarity">
    <text evidence="13">Belongs to the peptidase C12 family.</text>
</comment>
<reference evidence="17" key="2">
    <citation type="submission" date="2023-05" db="EMBL/GenBank/DDBJ databases">
        <authorList>
            <consortium name="Lawrence Berkeley National Laboratory"/>
            <person name="Steindorff A."/>
            <person name="Hensen N."/>
            <person name="Bonometti L."/>
            <person name="Westerberg I."/>
            <person name="Brannstrom I.O."/>
            <person name="Guillou S."/>
            <person name="Cros-Aarteil S."/>
            <person name="Calhoun S."/>
            <person name="Haridas S."/>
            <person name="Kuo A."/>
            <person name="Mondo S."/>
            <person name="Pangilinan J."/>
            <person name="Riley R."/>
            <person name="Labutti K."/>
            <person name="Andreopoulos B."/>
            <person name="Lipzen A."/>
            <person name="Chen C."/>
            <person name="Yanf M."/>
            <person name="Daum C."/>
            <person name="Ng V."/>
            <person name="Clum A."/>
            <person name="Ohm R."/>
            <person name="Martin F."/>
            <person name="Silar P."/>
            <person name="Natvig D."/>
            <person name="Lalanne C."/>
            <person name="Gautier V."/>
            <person name="Ament-Velasquez S.L."/>
            <person name="Kruys A."/>
            <person name="Hutchinson M.I."/>
            <person name="Powell A.J."/>
            <person name="Barry K."/>
            <person name="Miller A.N."/>
            <person name="Grigoriev I.V."/>
            <person name="Debuchy R."/>
            <person name="Gladieux P."/>
            <person name="Thoren M.H."/>
            <person name="Johannesson H."/>
        </authorList>
    </citation>
    <scope>NUCLEOTIDE SEQUENCE</scope>
    <source>
        <strain evidence="17">PSN309</strain>
    </source>
</reference>
<comment type="catalytic activity">
    <reaction evidence="1 13">
        <text>Thiol-dependent hydrolysis of ester, thioester, amide, peptide and isopeptide bonds formed by the C-terminal Gly of ubiquitin (a 76-residue protein attached to proteins as an intracellular targeting signal).</text>
        <dbReference type="EC" id="3.4.19.12"/>
    </reaction>
</comment>